<evidence type="ECO:0000256" key="11">
    <source>
        <dbReference type="SAM" id="Phobius"/>
    </source>
</evidence>
<feature type="repeat" description="Solcar" evidence="9">
    <location>
        <begin position="11"/>
        <end position="103"/>
    </location>
</feature>
<dbReference type="GO" id="GO:1990575">
    <property type="term" value="P:mitochondrial L-ornithine transmembrane transport"/>
    <property type="evidence" value="ECO:0007669"/>
    <property type="project" value="TreeGrafter"/>
</dbReference>
<dbReference type="PANTHER" id="PTHR45624:SF57">
    <property type="entry name" value="MITOCHONDRIAL SUBSTRATE CARRIER FAMILY PROTEIN L"/>
    <property type="match status" value="1"/>
</dbReference>
<dbReference type="InterPro" id="IPR018108">
    <property type="entry name" value="MCP_transmembrane"/>
</dbReference>
<evidence type="ECO:0000313" key="13">
    <source>
        <dbReference type="Proteomes" id="UP000518752"/>
    </source>
</evidence>
<dbReference type="GO" id="GO:0000064">
    <property type="term" value="F:L-ornithine transmembrane transporter activity"/>
    <property type="evidence" value="ECO:0007669"/>
    <property type="project" value="TreeGrafter"/>
</dbReference>
<evidence type="ECO:0000256" key="10">
    <source>
        <dbReference type="RuleBase" id="RU000488"/>
    </source>
</evidence>
<keyword evidence="6 11" id="KW-1133">Transmembrane helix</keyword>
<organism evidence="12 13">
    <name type="scientific">Collybiopsis confluens</name>
    <dbReference type="NCBI Taxonomy" id="2823264"/>
    <lineage>
        <taxon>Eukaryota</taxon>
        <taxon>Fungi</taxon>
        <taxon>Dikarya</taxon>
        <taxon>Basidiomycota</taxon>
        <taxon>Agaricomycotina</taxon>
        <taxon>Agaricomycetes</taxon>
        <taxon>Agaricomycetidae</taxon>
        <taxon>Agaricales</taxon>
        <taxon>Marasmiineae</taxon>
        <taxon>Omphalotaceae</taxon>
        <taxon>Collybiopsis</taxon>
    </lineage>
</organism>
<keyword evidence="3 10" id="KW-0813">Transport</keyword>
<feature type="repeat" description="Solcar" evidence="9">
    <location>
        <begin position="245"/>
        <end position="341"/>
    </location>
</feature>
<keyword evidence="7" id="KW-0496">Mitochondrion</keyword>
<dbReference type="EMBL" id="JAACJN010000040">
    <property type="protein sequence ID" value="KAF5385504.1"/>
    <property type="molecule type" value="Genomic_DNA"/>
</dbReference>
<gene>
    <name evidence="12" type="ORF">D9757_005352</name>
</gene>
<feature type="transmembrane region" description="Helical" evidence="11">
    <location>
        <begin position="248"/>
        <end position="268"/>
    </location>
</feature>
<evidence type="ECO:0000256" key="1">
    <source>
        <dbReference type="ARBA" id="ARBA00004225"/>
    </source>
</evidence>
<name>A0A8H5HLT1_9AGAR</name>
<dbReference type="GO" id="GO:0031966">
    <property type="term" value="C:mitochondrial membrane"/>
    <property type="evidence" value="ECO:0007669"/>
    <property type="project" value="UniProtKB-SubCell"/>
</dbReference>
<dbReference type="PANTHER" id="PTHR45624">
    <property type="entry name" value="MITOCHONDRIAL BASIC AMINO ACIDS TRANSPORTER-RELATED"/>
    <property type="match status" value="1"/>
</dbReference>
<comment type="similarity">
    <text evidence="2 10">Belongs to the mitochondrial carrier (TC 2.A.29) family.</text>
</comment>
<keyword evidence="4 9" id="KW-0812">Transmembrane</keyword>
<keyword evidence="5" id="KW-0677">Repeat</keyword>
<dbReference type="Pfam" id="PF00153">
    <property type="entry name" value="Mito_carr"/>
    <property type="match status" value="3"/>
</dbReference>
<evidence type="ECO:0000256" key="8">
    <source>
        <dbReference type="ARBA" id="ARBA00023136"/>
    </source>
</evidence>
<evidence type="ECO:0000313" key="12">
    <source>
        <dbReference type="EMBL" id="KAF5385504.1"/>
    </source>
</evidence>
<keyword evidence="8 9" id="KW-0472">Membrane</keyword>
<dbReference type="InterPro" id="IPR050567">
    <property type="entry name" value="Mitochondrial_Carrier"/>
</dbReference>
<evidence type="ECO:0000256" key="7">
    <source>
        <dbReference type="ARBA" id="ARBA00023128"/>
    </source>
</evidence>
<dbReference type="OrthoDB" id="193856at2759"/>
<dbReference type="Gene3D" id="1.50.40.10">
    <property type="entry name" value="Mitochondrial carrier domain"/>
    <property type="match status" value="2"/>
</dbReference>
<keyword evidence="13" id="KW-1185">Reference proteome</keyword>
<dbReference type="AlphaFoldDB" id="A0A8H5HLT1"/>
<evidence type="ECO:0000256" key="6">
    <source>
        <dbReference type="ARBA" id="ARBA00022989"/>
    </source>
</evidence>
<evidence type="ECO:0000256" key="5">
    <source>
        <dbReference type="ARBA" id="ARBA00022737"/>
    </source>
</evidence>
<evidence type="ECO:0008006" key="14">
    <source>
        <dbReference type="Google" id="ProtNLM"/>
    </source>
</evidence>
<feature type="transmembrane region" description="Helical" evidence="11">
    <location>
        <begin position="220"/>
        <end position="242"/>
    </location>
</feature>
<proteinExistence type="inferred from homology"/>
<feature type="transmembrane region" description="Helical" evidence="11">
    <location>
        <begin position="123"/>
        <end position="144"/>
    </location>
</feature>
<evidence type="ECO:0000256" key="9">
    <source>
        <dbReference type="PROSITE-ProRule" id="PRU00282"/>
    </source>
</evidence>
<dbReference type="PROSITE" id="PS50920">
    <property type="entry name" value="SOLCAR"/>
    <property type="match status" value="2"/>
</dbReference>
<reference evidence="12 13" key="1">
    <citation type="journal article" date="2020" name="ISME J.">
        <title>Uncovering the hidden diversity of litter-decomposition mechanisms in mushroom-forming fungi.</title>
        <authorList>
            <person name="Floudas D."/>
            <person name="Bentzer J."/>
            <person name="Ahren D."/>
            <person name="Johansson T."/>
            <person name="Persson P."/>
            <person name="Tunlid A."/>
        </authorList>
    </citation>
    <scope>NUCLEOTIDE SEQUENCE [LARGE SCALE GENOMIC DNA]</scope>
    <source>
        <strain evidence="12 13">CBS 406.79</strain>
    </source>
</reference>
<dbReference type="InterPro" id="IPR023395">
    <property type="entry name" value="MCP_dom_sf"/>
</dbReference>
<evidence type="ECO:0000256" key="4">
    <source>
        <dbReference type="ARBA" id="ARBA00022692"/>
    </source>
</evidence>
<comment type="subcellular location">
    <subcellularLocation>
        <location evidence="1">Mitochondrion membrane</location>
        <topology evidence="1">Multi-pass membrane protein</topology>
    </subcellularLocation>
</comment>
<comment type="caution">
    <text evidence="12">The sequence shown here is derived from an EMBL/GenBank/DDBJ whole genome shotgun (WGS) entry which is preliminary data.</text>
</comment>
<sequence length="357" mass="38340">MASSSAEDSNRIRLVGALAGMGSGLTKVTVGHGFNQLKGISFDTIKTRLQCSPGAYRGAFDALFTIVRKEGPLALYKGATPPAVGWAAIDAVLMGSLHNYRLFLIRNGLTEPNPGSGSGIPRLTMFGHGLAGFAAGGGTVFLYLTFRPTIILFFQASQGIAVLCLYQAHALSQLQWISALVATPIEHVKGTFLHRSIADRQFKGSIDCIRQIWRVQGPMGLYSGFTGSVFFRGNFFFMFLSFEMGTGTATFLSGGLGSFVFWACAIPADNIKNRMMSHPHPLPYSLETASVGLRPSLVGTAKTIFSQHGWRGFFRGLGPSFVRAFPVNAAAIFVYEGILRGLGAEKVSSGKCFILAL</sequence>
<accession>A0A8H5HLT1</accession>
<evidence type="ECO:0000256" key="3">
    <source>
        <dbReference type="ARBA" id="ARBA00022448"/>
    </source>
</evidence>
<dbReference type="Proteomes" id="UP000518752">
    <property type="component" value="Unassembled WGS sequence"/>
</dbReference>
<protein>
    <recommendedName>
        <fullName evidence="14">Mitochondrial carrier protein</fullName>
    </recommendedName>
</protein>
<evidence type="ECO:0000256" key="2">
    <source>
        <dbReference type="ARBA" id="ARBA00006375"/>
    </source>
</evidence>
<dbReference type="SUPFAM" id="SSF103506">
    <property type="entry name" value="Mitochondrial carrier"/>
    <property type="match status" value="1"/>
</dbReference>